<dbReference type="InterPro" id="IPR012130">
    <property type="entry name" value="PYP"/>
</dbReference>
<evidence type="ECO:0000256" key="2">
    <source>
        <dbReference type="ARBA" id="ARBA00019243"/>
    </source>
</evidence>
<reference evidence="9" key="1">
    <citation type="submission" date="2021-01" db="EMBL/GenBank/DDBJ databases">
        <title>Genome sequence of strain Noviherbaspirillum sp. DKR-6.</title>
        <authorList>
            <person name="Chaudhary D.K."/>
        </authorList>
    </citation>
    <scope>NUCLEOTIDE SEQUENCE</scope>
    <source>
        <strain evidence="9">DKR-6</strain>
    </source>
</reference>
<evidence type="ECO:0000256" key="6">
    <source>
        <dbReference type="ARBA" id="ARBA00023170"/>
    </source>
</evidence>
<dbReference type="GO" id="GO:0007602">
    <property type="term" value="P:phototransduction"/>
    <property type="evidence" value="ECO:0007669"/>
    <property type="project" value="UniProtKB-UniRule"/>
</dbReference>
<dbReference type="Pfam" id="PF00989">
    <property type="entry name" value="PAS"/>
    <property type="match status" value="1"/>
</dbReference>
<feature type="domain" description="PAS" evidence="8">
    <location>
        <begin position="76"/>
        <end position="109"/>
    </location>
</feature>
<keyword evidence="5" id="KW-0157">Chromophore</keyword>
<evidence type="ECO:0000256" key="3">
    <source>
        <dbReference type="ARBA" id="ARBA00022543"/>
    </source>
</evidence>
<evidence type="ECO:0000256" key="4">
    <source>
        <dbReference type="ARBA" id="ARBA00022606"/>
    </source>
</evidence>
<sequence length="168" mass="18756">MVSWTNRWYDLIALEKYLSRAGKPTRVSASGIQNNFQGVRMNTMDLIAFGKADIDNVLAKMKTGDIDKLAFGAVELDKNGTVLKYNAAEGAITGRDPKSVIGKNFFRDVAPCTSKPAFKGVFDAGVRANDLNSLFEYVFDYQMKPTKVKVHMKKALSGDTFWIFVKRI</sequence>
<protein>
    <recommendedName>
        <fullName evidence="2 7">Photoactive yellow protein</fullName>
    </recommendedName>
</protein>
<evidence type="ECO:0000256" key="5">
    <source>
        <dbReference type="ARBA" id="ARBA00022991"/>
    </source>
</evidence>
<dbReference type="NCBIfam" id="TIGR02373">
    <property type="entry name" value="photo_yellow"/>
    <property type="match status" value="1"/>
</dbReference>
<dbReference type="SUPFAM" id="SSF55785">
    <property type="entry name" value="PYP-like sensor domain (PAS domain)"/>
    <property type="match status" value="1"/>
</dbReference>
<name>A0A934SVU4_9BURK</name>
<comment type="similarity">
    <text evidence="1">Belongs to the photoactive yellow protein family.</text>
</comment>
<keyword evidence="6" id="KW-0675">Receptor</keyword>
<evidence type="ECO:0000259" key="8">
    <source>
        <dbReference type="PROSITE" id="PS50112"/>
    </source>
</evidence>
<dbReference type="Gene3D" id="3.30.450.20">
    <property type="entry name" value="PAS domain"/>
    <property type="match status" value="1"/>
</dbReference>
<dbReference type="AlphaFoldDB" id="A0A934SVU4"/>
<keyword evidence="10" id="KW-1185">Reference proteome</keyword>
<dbReference type="InterPro" id="IPR013767">
    <property type="entry name" value="PAS_fold"/>
</dbReference>
<comment type="caution">
    <text evidence="9">The sequence shown here is derived from an EMBL/GenBank/DDBJ whole genome shotgun (WGS) entry which is preliminary data.</text>
</comment>
<proteinExistence type="inferred from homology"/>
<evidence type="ECO:0000256" key="1">
    <source>
        <dbReference type="ARBA" id="ARBA00009132"/>
    </source>
</evidence>
<dbReference type="PROSITE" id="PS50112">
    <property type="entry name" value="PAS"/>
    <property type="match status" value="1"/>
</dbReference>
<dbReference type="InterPro" id="IPR035965">
    <property type="entry name" value="PAS-like_dom_sf"/>
</dbReference>
<evidence type="ECO:0000313" key="9">
    <source>
        <dbReference type="EMBL" id="MBK4736308.1"/>
    </source>
</evidence>
<evidence type="ECO:0000256" key="7">
    <source>
        <dbReference type="NCBIfam" id="TIGR02373"/>
    </source>
</evidence>
<keyword evidence="4" id="KW-0716">Sensory transduction</keyword>
<dbReference type="GO" id="GO:0009881">
    <property type="term" value="F:photoreceptor activity"/>
    <property type="evidence" value="ECO:0007669"/>
    <property type="project" value="UniProtKB-UniRule"/>
</dbReference>
<dbReference type="GO" id="GO:0006355">
    <property type="term" value="P:regulation of DNA-templated transcription"/>
    <property type="evidence" value="ECO:0007669"/>
    <property type="project" value="InterPro"/>
</dbReference>
<keyword evidence="3" id="KW-0600">Photoreceptor protein</keyword>
<dbReference type="EMBL" id="JAEPBG010000007">
    <property type="protein sequence ID" value="MBK4736308.1"/>
    <property type="molecule type" value="Genomic_DNA"/>
</dbReference>
<organism evidence="9 10">
    <name type="scientific">Noviherbaspirillum pedocola</name>
    <dbReference type="NCBI Taxonomy" id="2801341"/>
    <lineage>
        <taxon>Bacteria</taxon>
        <taxon>Pseudomonadati</taxon>
        <taxon>Pseudomonadota</taxon>
        <taxon>Betaproteobacteria</taxon>
        <taxon>Burkholderiales</taxon>
        <taxon>Oxalobacteraceae</taxon>
        <taxon>Noviherbaspirillum</taxon>
    </lineage>
</organism>
<gene>
    <name evidence="9" type="primary">pyp</name>
    <name evidence="9" type="ORF">JJB74_16925</name>
</gene>
<dbReference type="InterPro" id="IPR000014">
    <property type="entry name" value="PAS"/>
</dbReference>
<evidence type="ECO:0000313" key="10">
    <source>
        <dbReference type="Proteomes" id="UP000622890"/>
    </source>
</evidence>
<dbReference type="Proteomes" id="UP000622890">
    <property type="component" value="Unassembled WGS sequence"/>
</dbReference>
<accession>A0A934SVU4</accession>